<name>A0A225WEU4_9STRA</name>
<accession>A0A225WEU4</accession>
<organism evidence="1 2">
    <name type="scientific">Phytophthora megakarya</name>
    <dbReference type="NCBI Taxonomy" id="4795"/>
    <lineage>
        <taxon>Eukaryota</taxon>
        <taxon>Sar</taxon>
        <taxon>Stramenopiles</taxon>
        <taxon>Oomycota</taxon>
        <taxon>Peronosporomycetes</taxon>
        <taxon>Peronosporales</taxon>
        <taxon>Peronosporaceae</taxon>
        <taxon>Phytophthora</taxon>
    </lineage>
</organism>
<proteinExistence type="predicted"/>
<sequence length="74" mass="8307">MDLQLIGNSYGTAENAERYVSKAEPDTLRFRSVIAKPIKRCESNLSYHSILKCIPNATLSVHKVKQSTYFSEAS</sequence>
<dbReference type="OrthoDB" id="140905at2759"/>
<comment type="caution">
    <text evidence="1">The sequence shown here is derived from an EMBL/GenBank/DDBJ whole genome shotgun (WGS) entry which is preliminary data.</text>
</comment>
<dbReference type="AlphaFoldDB" id="A0A225WEU4"/>
<gene>
    <name evidence="1" type="ORF">PHMEG_0009976</name>
</gene>
<protein>
    <submittedName>
        <fullName evidence="1">Uncharacterized protein</fullName>
    </submittedName>
</protein>
<keyword evidence="2" id="KW-1185">Reference proteome</keyword>
<evidence type="ECO:0000313" key="1">
    <source>
        <dbReference type="EMBL" id="OWZ16251.1"/>
    </source>
</evidence>
<evidence type="ECO:0000313" key="2">
    <source>
        <dbReference type="Proteomes" id="UP000198211"/>
    </source>
</evidence>
<dbReference type="Proteomes" id="UP000198211">
    <property type="component" value="Unassembled WGS sequence"/>
</dbReference>
<dbReference type="EMBL" id="NBNE01000968">
    <property type="protein sequence ID" value="OWZ16251.1"/>
    <property type="molecule type" value="Genomic_DNA"/>
</dbReference>
<reference evidence="2" key="1">
    <citation type="submission" date="2017-03" db="EMBL/GenBank/DDBJ databases">
        <title>Phytopthora megakarya and P. palmivora, two closely related causual agents of cacao black pod achieved similar genome size and gene model numbers by different mechanisms.</title>
        <authorList>
            <person name="Ali S."/>
            <person name="Shao J."/>
            <person name="Larry D.J."/>
            <person name="Kronmiller B."/>
            <person name="Shen D."/>
            <person name="Strem M.D."/>
            <person name="Melnick R.L."/>
            <person name="Guiltinan M.J."/>
            <person name="Tyler B.M."/>
            <person name="Meinhardt L.W."/>
            <person name="Bailey B.A."/>
        </authorList>
    </citation>
    <scope>NUCLEOTIDE SEQUENCE [LARGE SCALE GENOMIC DNA]</scope>
    <source>
        <strain evidence="2">zdho120</strain>
    </source>
</reference>